<accession>A0AAV6P2G7</accession>
<protein>
    <submittedName>
        <fullName evidence="1">Uncharacterized protein</fullName>
    </submittedName>
</protein>
<dbReference type="AlphaFoldDB" id="A0AAV6P2G7"/>
<dbReference type="EMBL" id="JAGKQH010000002">
    <property type="protein sequence ID" value="KAG6606255.1"/>
    <property type="molecule type" value="Genomic_DNA"/>
</dbReference>
<feature type="non-terminal residue" evidence="1">
    <location>
        <position position="1"/>
    </location>
</feature>
<name>A0AAV6P2G7_9ROSI</name>
<organism evidence="1 2">
    <name type="scientific">Cucurbita argyrosperma subsp. sororia</name>
    <dbReference type="NCBI Taxonomy" id="37648"/>
    <lineage>
        <taxon>Eukaryota</taxon>
        <taxon>Viridiplantae</taxon>
        <taxon>Streptophyta</taxon>
        <taxon>Embryophyta</taxon>
        <taxon>Tracheophyta</taxon>
        <taxon>Spermatophyta</taxon>
        <taxon>Magnoliopsida</taxon>
        <taxon>eudicotyledons</taxon>
        <taxon>Gunneridae</taxon>
        <taxon>Pentapetalae</taxon>
        <taxon>rosids</taxon>
        <taxon>fabids</taxon>
        <taxon>Cucurbitales</taxon>
        <taxon>Cucurbitaceae</taxon>
        <taxon>Cucurbiteae</taxon>
        <taxon>Cucurbita</taxon>
    </lineage>
</organism>
<keyword evidence="2" id="KW-1185">Reference proteome</keyword>
<evidence type="ECO:0000313" key="2">
    <source>
        <dbReference type="Proteomes" id="UP000685013"/>
    </source>
</evidence>
<dbReference type="Proteomes" id="UP000685013">
    <property type="component" value="Chromosome 2"/>
</dbReference>
<proteinExistence type="predicted"/>
<sequence>MGPAAMIVFFNGSEGRRHPLLDATPTSDNFSCRGAIGAMSPHFCSVSLTLSLSHFPNSKPQFVRRPATIRSGRSSFSCVASKFWHGSISSVMTIL</sequence>
<comment type="caution">
    <text evidence="1">The sequence shown here is derived from an EMBL/GenBank/DDBJ whole genome shotgun (WGS) entry which is preliminary data.</text>
</comment>
<reference evidence="1 2" key="1">
    <citation type="journal article" date="2021" name="Hortic Res">
        <title>The domestication of Cucurbita argyrosperma as revealed by the genome of its wild relative.</title>
        <authorList>
            <person name="Barrera-Redondo J."/>
            <person name="Sanchez-de la Vega G."/>
            <person name="Aguirre-Liguori J.A."/>
            <person name="Castellanos-Morales G."/>
            <person name="Gutierrez-Guerrero Y.T."/>
            <person name="Aguirre-Dugua X."/>
            <person name="Aguirre-Planter E."/>
            <person name="Tenaillon M.I."/>
            <person name="Lira-Saade R."/>
            <person name="Eguiarte L.E."/>
        </authorList>
    </citation>
    <scope>NUCLEOTIDE SEQUENCE [LARGE SCALE GENOMIC DNA]</scope>
    <source>
        <strain evidence="1">JBR-2021</strain>
    </source>
</reference>
<evidence type="ECO:0000313" key="1">
    <source>
        <dbReference type="EMBL" id="KAG6606255.1"/>
    </source>
</evidence>
<gene>
    <name evidence="1" type="ORF">SDJN03_03572</name>
</gene>